<reference evidence="13" key="1">
    <citation type="submission" date="2016-08" db="EMBL/GenBank/DDBJ databases">
        <title>Complete genome sequence of the organohalide-respiring Epsilonproteobacterium Sulfurospirillum halorespirans.</title>
        <authorList>
            <person name="Goris T."/>
            <person name="Zimmermann J."/>
            <person name="Schenz B."/>
            <person name="Lemos M."/>
            <person name="Hackermueller J."/>
            <person name="Diekert G."/>
        </authorList>
    </citation>
    <scope>NUCLEOTIDE SEQUENCE [LARGE SCALE GENOMIC DNA]</scope>
    <source>
        <strain>DSM 13726</strain>
        <strain evidence="13">PCE-M2</strain>
    </source>
</reference>
<dbReference type="InterPro" id="IPR028154">
    <property type="entry name" value="AMP-dep_Lig_C"/>
</dbReference>
<dbReference type="PATRIC" id="fig|1193502.14.peg.1372"/>
<evidence type="ECO:0000256" key="9">
    <source>
        <dbReference type="PIRNR" id="PIRNR006444"/>
    </source>
</evidence>
<keyword evidence="13" id="KW-1185">Reference proteome</keyword>
<organism evidence="12 13">
    <name type="scientific">Sulfurospirillum halorespirans DSM 13726</name>
    <dbReference type="NCBI Taxonomy" id="1193502"/>
    <lineage>
        <taxon>Bacteria</taxon>
        <taxon>Pseudomonadati</taxon>
        <taxon>Campylobacterota</taxon>
        <taxon>Epsilonproteobacteria</taxon>
        <taxon>Campylobacterales</taxon>
        <taxon>Sulfurospirillaceae</taxon>
        <taxon>Sulfurospirillum</taxon>
    </lineage>
</organism>
<dbReference type="InterPro" id="IPR000873">
    <property type="entry name" value="AMP-dep_synth/lig_dom"/>
</dbReference>
<name>A0A1D7TJC6_9BACT</name>
<evidence type="ECO:0000256" key="8">
    <source>
        <dbReference type="ARBA" id="ARBA00075111"/>
    </source>
</evidence>
<accession>A0A1D7TJC6</accession>
<evidence type="ECO:0000256" key="2">
    <source>
        <dbReference type="ARBA" id="ARBA00022598"/>
    </source>
</evidence>
<protein>
    <recommendedName>
        <fullName evidence="7 9">Phenylacetate-coenzyme A ligase</fullName>
        <ecNumber evidence="6 9">6.2.1.30</ecNumber>
    </recommendedName>
    <alternativeName>
        <fullName evidence="8 9">Phenylacetyl-CoA ligase</fullName>
    </alternativeName>
</protein>
<dbReference type="AlphaFoldDB" id="A0A1D7TJC6"/>
<feature type="domain" description="AMP-dependent ligase C-terminal" evidence="11">
    <location>
        <begin position="334"/>
        <end position="430"/>
    </location>
</feature>
<dbReference type="InterPro" id="IPR011880">
    <property type="entry name" value="PA_CoA_ligase"/>
</dbReference>
<evidence type="ECO:0000256" key="6">
    <source>
        <dbReference type="ARBA" id="ARBA00066629"/>
    </source>
</evidence>
<evidence type="ECO:0000313" key="12">
    <source>
        <dbReference type="EMBL" id="AOO65128.1"/>
    </source>
</evidence>
<dbReference type="Proteomes" id="UP000094609">
    <property type="component" value="Chromosome"/>
</dbReference>
<evidence type="ECO:0000256" key="4">
    <source>
        <dbReference type="ARBA" id="ARBA00060591"/>
    </source>
</evidence>
<comment type="similarity">
    <text evidence="5 9">Belongs to the phenylacetyl-CoA ligase family.</text>
</comment>
<dbReference type="InterPro" id="IPR042099">
    <property type="entry name" value="ANL_N_sf"/>
</dbReference>
<evidence type="ECO:0000256" key="3">
    <source>
        <dbReference type="ARBA" id="ARBA00022741"/>
    </source>
</evidence>
<dbReference type="Gene3D" id="3.30.300.30">
    <property type="match status" value="1"/>
</dbReference>
<comment type="subunit">
    <text evidence="1">Monomer.</text>
</comment>
<dbReference type="GO" id="GO:0010124">
    <property type="term" value="P:phenylacetate catabolic process"/>
    <property type="evidence" value="ECO:0007669"/>
    <property type="project" value="UniProtKB-UniRule"/>
</dbReference>
<dbReference type="RefSeq" id="WP_069477933.1">
    <property type="nucleotide sequence ID" value="NZ_CP017111.1"/>
</dbReference>
<dbReference type="PANTHER" id="PTHR43845:SF1">
    <property type="entry name" value="BLR5969 PROTEIN"/>
    <property type="match status" value="1"/>
</dbReference>
<dbReference type="SUPFAM" id="SSF56801">
    <property type="entry name" value="Acetyl-CoA synthetase-like"/>
    <property type="match status" value="1"/>
</dbReference>
<comment type="pathway">
    <text evidence="4 9">Aromatic compound metabolism; phenylacetate degradation.</text>
</comment>
<sequence length="432" mass="48487">MTFSKNESLCKDELQVWQLKHLKETLLRVYHLVPFYKKKFDEHGVLPQDIKTLEDIAKLPFTKKHDLRDNYPFGMFSVDMDQIVRIHSSSGTTGKPTVVGYTEHDMDIWAEVMGRAFTMGGVTCQDIMQNSHGYGLFTGGLGFHNAAERMKIAVIPSSTGFTSRQLLLLKDFGATVLTATPSFALHMAEVAKAEGYDIQKDFKLRVGFFGAEPTSEGLKNEIAHIWGIDYHEIYGLSEIIGPGVACNCKHSNLLHIHEDHFYPEIIDSKTGEVLPEGTRGELVITTLTKQGLPIIRYRTGDITSLTRIPCRCGRTIGRIESIVGRSDDMLLINGVNVFPSQIEHVLSKQEGITLNYQIIADKKGYLDKLEIDVELDEHLISDDVSYLGNLKKELQHALLNNLYINVEVKLVAPKSLQRSEGKATRVVDKRAK</sequence>
<dbReference type="EC" id="6.2.1.30" evidence="6 9"/>
<dbReference type="PANTHER" id="PTHR43845">
    <property type="entry name" value="BLR5969 PROTEIN"/>
    <property type="match status" value="1"/>
</dbReference>
<evidence type="ECO:0000259" key="11">
    <source>
        <dbReference type="Pfam" id="PF14535"/>
    </source>
</evidence>
<evidence type="ECO:0000256" key="5">
    <source>
        <dbReference type="ARBA" id="ARBA00061566"/>
    </source>
</evidence>
<keyword evidence="3 9" id="KW-0547">Nucleotide-binding</keyword>
<evidence type="ECO:0000256" key="7">
    <source>
        <dbReference type="ARBA" id="ARBA00068695"/>
    </source>
</evidence>
<evidence type="ECO:0000259" key="10">
    <source>
        <dbReference type="Pfam" id="PF00501"/>
    </source>
</evidence>
<dbReference type="PIRSF" id="PIRSF006444">
    <property type="entry name" value="PaaK"/>
    <property type="match status" value="1"/>
</dbReference>
<feature type="domain" description="AMP-dependent synthetase/ligase" evidence="10">
    <location>
        <begin position="77"/>
        <end position="285"/>
    </location>
</feature>
<keyword evidence="2 9" id="KW-0436">Ligase</keyword>
<comment type="function">
    <text evidence="9">Catalyzes the activation of phenylacetic acid (PA) to phenylacetyl-CoA (PA-CoA).</text>
</comment>
<dbReference type="InterPro" id="IPR045851">
    <property type="entry name" value="AMP-bd_C_sf"/>
</dbReference>
<dbReference type="FunFam" id="3.40.50.12780:FF:000016">
    <property type="entry name" value="Phenylacetate-coenzyme A ligase"/>
    <property type="match status" value="1"/>
</dbReference>
<gene>
    <name evidence="12" type="ORF">SHALO_1352</name>
</gene>
<proteinExistence type="inferred from homology"/>
<evidence type="ECO:0000256" key="1">
    <source>
        <dbReference type="ARBA" id="ARBA00011245"/>
    </source>
</evidence>
<dbReference type="GO" id="GO:0000166">
    <property type="term" value="F:nucleotide binding"/>
    <property type="evidence" value="ECO:0007669"/>
    <property type="project" value="UniProtKB-KW"/>
</dbReference>
<dbReference type="Pfam" id="PF00501">
    <property type="entry name" value="AMP-binding"/>
    <property type="match status" value="1"/>
</dbReference>
<dbReference type="GO" id="GO:0047475">
    <property type="term" value="F:phenylacetate-CoA ligase activity"/>
    <property type="evidence" value="ECO:0007669"/>
    <property type="project" value="UniProtKB-EC"/>
</dbReference>
<comment type="catalytic activity">
    <reaction evidence="9">
        <text>2-phenylacetate + ATP + CoA = phenylacetyl-CoA + AMP + diphosphate</text>
        <dbReference type="Rhea" id="RHEA:20956"/>
        <dbReference type="ChEBI" id="CHEBI:18401"/>
        <dbReference type="ChEBI" id="CHEBI:30616"/>
        <dbReference type="ChEBI" id="CHEBI:33019"/>
        <dbReference type="ChEBI" id="CHEBI:57287"/>
        <dbReference type="ChEBI" id="CHEBI:57390"/>
        <dbReference type="ChEBI" id="CHEBI:456215"/>
        <dbReference type="EC" id="6.2.1.30"/>
    </reaction>
</comment>
<dbReference type="STRING" id="1193502.SHALO_1352"/>
<evidence type="ECO:0000313" key="13">
    <source>
        <dbReference type="Proteomes" id="UP000094609"/>
    </source>
</evidence>
<dbReference type="Gene3D" id="3.40.50.12780">
    <property type="entry name" value="N-terminal domain of ligase-like"/>
    <property type="match status" value="1"/>
</dbReference>
<dbReference type="EMBL" id="CP017111">
    <property type="protein sequence ID" value="AOO65128.1"/>
    <property type="molecule type" value="Genomic_DNA"/>
</dbReference>
<dbReference type="Pfam" id="PF14535">
    <property type="entry name" value="AMP-binding_C_2"/>
    <property type="match status" value="1"/>
</dbReference>
<dbReference type="UniPathway" id="UPA00930"/>
<dbReference type="CDD" id="cd05913">
    <property type="entry name" value="PaaK"/>
    <property type="match status" value="1"/>
</dbReference>
<dbReference type="KEGG" id="shal:SHALO_1352"/>